<name>A0A8J7SHK2_9RHOB</name>
<dbReference type="EMBL" id="JAEHHL010000010">
    <property type="protein sequence ID" value="MBK0400812.1"/>
    <property type="molecule type" value="Genomic_DNA"/>
</dbReference>
<keyword evidence="1" id="KW-0732">Signal</keyword>
<evidence type="ECO:0000313" key="2">
    <source>
        <dbReference type="EMBL" id="MBK0400812.1"/>
    </source>
</evidence>
<evidence type="ECO:0000313" key="3">
    <source>
        <dbReference type="Proteomes" id="UP000655420"/>
    </source>
</evidence>
<feature type="chain" id="PRO_5035253068" description="Lipoprotein" evidence="1">
    <location>
        <begin position="19"/>
        <end position="65"/>
    </location>
</feature>
<keyword evidence="3" id="KW-1185">Reference proteome</keyword>
<comment type="caution">
    <text evidence="2">The sequence shown here is derived from an EMBL/GenBank/DDBJ whole genome shotgun (WGS) entry which is preliminary data.</text>
</comment>
<proteinExistence type="predicted"/>
<evidence type="ECO:0000256" key="1">
    <source>
        <dbReference type="SAM" id="SignalP"/>
    </source>
</evidence>
<dbReference type="AlphaFoldDB" id="A0A8J7SHK2"/>
<evidence type="ECO:0008006" key="4">
    <source>
        <dbReference type="Google" id="ProtNLM"/>
    </source>
</evidence>
<dbReference type="Proteomes" id="UP000655420">
    <property type="component" value="Unassembled WGS sequence"/>
</dbReference>
<organism evidence="2 3">
    <name type="scientific">Thermohalobaculum xanthum</name>
    <dbReference type="NCBI Taxonomy" id="2753746"/>
    <lineage>
        <taxon>Bacteria</taxon>
        <taxon>Pseudomonadati</taxon>
        <taxon>Pseudomonadota</taxon>
        <taxon>Alphaproteobacteria</taxon>
        <taxon>Rhodobacterales</taxon>
        <taxon>Paracoccaceae</taxon>
        <taxon>Thermohalobaculum</taxon>
    </lineage>
</organism>
<dbReference type="RefSeq" id="WP_200612355.1">
    <property type="nucleotide sequence ID" value="NZ_JAEHHL010000010.1"/>
</dbReference>
<gene>
    <name evidence="2" type="ORF">H0I76_16550</name>
</gene>
<reference evidence="2" key="1">
    <citation type="submission" date="2020-12" db="EMBL/GenBank/DDBJ databases">
        <title>Bacterial taxonomy.</title>
        <authorList>
            <person name="Pan X."/>
        </authorList>
    </citation>
    <scope>NUCLEOTIDE SEQUENCE</scope>
    <source>
        <strain evidence="2">M0105</strain>
    </source>
</reference>
<protein>
    <recommendedName>
        <fullName evidence="4">Lipoprotein</fullName>
    </recommendedName>
</protein>
<sequence length="65" mass="6886">MAAAVVSGLAGLAGLALLAGCETHYVGEPPLREATTPREKLWLHCVGTDPGFITYECRQFAGPDR</sequence>
<accession>A0A8J7SHK2</accession>
<feature type="signal peptide" evidence="1">
    <location>
        <begin position="1"/>
        <end position="18"/>
    </location>
</feature>